<evidence type="ECO:0000313" key="1">
    <source>
        <dbReference type="EMBL" id="TCB93361.1"/>
    </source>
</evidence>
<accession>A0A4R0GDY5</accession>
<gene>
    <name evidence="1" type="ORF">E0H26_22720</name>
</gene>
<reference evidence="1 2" key="1">
    <citation type="submission" date="2019-02" db="EMBL/GenBank/DDBJ databases">
        <title>Jishengella sp. nov., isolated from a root of Zingiber montanum.</title>
        <authorList>
            <person name="Kuncharoen N."/>
            <person name="Kudo T."/>
            <person name="Masahiro Y."/>
            <person name="Ohkuma M."/>
            <person name="Tanasupawat S."/>
        </authorList>
    </citation>
    <scope>NUCLEOTIDE SEQUENCE [LARGE SCALE GENOMIC DNA]</scope>
    <source>
        <strain evidence="1 2">PLAI 1-1</strain>
    </source>
</reference>
<dbReference type="AlphaFoldDB" id="A0A4R0GDY5"/>
<name>A0A4R0GDY5_9ACTN</name>
<keyword evidence="2" id="KW-1185">Reference proteome</keyword>
<organism evidence="1 2">
    <name type="scientific">Micromonospora zingiberis</name>
    <dbReference type="NCBI Taxonomy" id="2053011"/>
    <lineage>
        <taxon>Bacteria</taxon>
        <taxon>Bacillati</taxon>
        <taxon>Actinomycetota</taxon>
        <taxon>Actinomycetes</taxon>
        <taxon>Micromonosporales</taxon>
        <taxon>Micromonosporaceae</taxon>
        <taxon>Micromonospora</taxon>
    </lineage>
</organism>
<protein>
    <submittedName>
        <fullName evidence="1">Uncharacterized protein</fullName>
    </submittedName>
</protein>
<proteinExistence type="predicted"/>
<dbReference type="RefSeq" id="WP_131307017.1">
    <property type="nucleotide sequence ID" value="NZ_SJJR01000019.1"/>
</dbReference>
<evidence type="ECO:0000313" key="2">
    <source>
        <dbReference type="Proteomes" id="UP000292274"/>
    </source>
</evidence>
<sequence length="387" mass="43112">MWPKRRTRLENRVVAKAMRSFFSSLSQDELAQPASVARAYAAHLFDEERQRLVAEKRLARSPFHVGIGVSDAEFAGITKRALLVSDTLMLSHEQRHPAHDTGLTTYGSSMLLEPPLLPGIPAPAINKYMARVRMHCPDLESLGQWLVSCRELLCAGLVWYLPRYSILDNPLMAVIHNGWQQRHLSLQERMAYWTDRSEPEVKVPSLFDFMAASGRIVALENTPPLLSRVVIPVTQLDLPFLEGISLGDYGKITADHLDSAQTFKRWLQDQLLDLDTALDAVERDRALIRIGHDIADGVRSVSADLSTIRRKRAVSATGAVLGTVTATLAVVYGPAFQVAATIAGIAGAGSVWTAVQSWADNNALTLKTNRWYFVWSLTRHSERYDET</sequence>
<dbReference type="OrthoDB" id="3535137at2"/>
<dbReference type="Proteomes" id="UP000292274">
    <property type="component" value="Unassembled WGS sequence"/>
</dbReference>
<comment type="caution">
    <text evidence="1">The sequence shown here is derived from an EMBL/GenBank/DDBJ whole genome shotgun (WGS) entry which is preliminary data.</text>
</comment>
<dbReference type="EMBL" id="SJJR01000019">
    <property type="protein sequence ID" value="TCB93361.1"/>
    <property type="molecule type" value="Genomic_DNA"/>
</dbReference>